<proteinExistence type="predicted"/>
<dbReference type="EMBL" id="AWTN01000140">
    <property type="protein sequence ID" value="KGG83631.1"/>
    <property type="molecule type" value="Genomic_DNA"/>
</dbReference>
<dbReference type="InterPro" id="IPR009553">
    <property type="entry name" value="DUF1173"/>
</dbReference>
<protein>
    <submittedName>
        <fullName evidence="1">Uncharacterized protein</fullName>
    </submittedName>
</protein>
<evidence type="ECO:0000313" key="2">
    <source>
        <dbReference type="Proteomes" id="UP000029567"/>
    </source>
</evidence>
<accession>A0A0E3BDQ6</accession>
<evidence type="ECO:0000313" key="1">
    <source>
        <dbReference type="EMBL" id="KGG83631.1"/>
    </source>
</evidence>
<dbReference type="AlphaFoldDB" id="A0A0E3BDQ6"/>
<dbReference type="Pfam" id="PF06666">
    <property type="entry name" value="DUF1173"/>
    <property type="match status" value="1"/>
</dbReference>
<dbReference type="Proteomes" id="UP000029567">
    <property type="component" value="Unassembled WGS sequence"/>
</dbReference>
<organism evidence="1 2">
    <name type="scientific">Comamonas thiooxydans</name>
    <dbReference type="NCBI Taxonomy" id="363952"/>
    <lineage>
        <taxon>Bacteria</taxon>
        <taxon>Pseudomonadati</taxon>
        <taxon>Pseudomonadota</taxon>
        <taxon>Betaproteobacteria</taxon>
        <taxon>Burkholderiales</taxon>
        <taxon>Comamonadaceae</taxon>
        <taxon>Comamonas</taxon>
    </lineage>
</organism>
<name>A0A0E3BDQ6_9BURK</name>
<sequence>MRAADELQVNGEGLTTYLHVVETFAQSKRESINKEWDKFLAPLAAAPFNLGGRAGGEPFQTALVLGELNCIRLVQGTWVLTLRNHSAEFGLVPEAAAAIDSRLTSKLQQLSFGGQFKPVVLMCVAMDDLGLIHVLDLTVMEVASRWLPASLRIEKELVSRLVQDGFEFHLTKGHKWGAGIPLLICRNGSNRPWVAVYSYATTMSPLKLQQYQTKMASEAVNIRRKCAFVGYDHPIQELISGL</sequence>
<gene>
    <name evidence="1" type="ORF">P245_25280</name>
</gene>
<comment type="caution">
    <text evidence="1">The sequence shown here is derived from an EMBL/GenBank/DDBJ whole genome shotgun (WGS) entry which is preliminary data.</text>
</comment>
<reference evidence="1 2" key="1">
    <citation type="submission" date="2013-09" db="EMBL/GenBank/DDBJ databases">
        <title>High correlation between genotypes and phenotypes of environmental bacteria Comamonas testosteroni strains.</title>
        <authorList>
            <person name="Liu L."/>
            <person name="Zhu W."/>
            <person name="Xia X."/>
            <person name="Xu B."/>
            <person name="Luo M."/>
            <person name="Wang G."/>
        </authorList>
    </citation>
    <scope>NUCLEOTIDE SEQUENCE [LARGE SCALE GENOMIC DNA]</scope>
    <source>
        <strain evidence="1 2">JL14</strain>
    </source>
</reference>